<dbReference type="GO" id="GO:0006979">
    <property type="term" value="P:response to oxidative stress"/>
    <property type="evidence" value="ECO:0007669"/>
    <property type="project" value="TreeGrafter"/>
</dbReference>
<evidence type="ECO:0000313" key="5">
    <source>
        <dbReference type="RefSeq" id="XP_013411911.1"/>
    </source>
</evidence>
<evidence type="ECO:0000256" key="1">
    <source>
        <dbReference type="ARBA" id="ARBA00004496"/>
    </source>
</evidence>
<dbReference type="Pfam" id="PF01965">
    <property type="entry name" value="DJ-1_PfpI"/>
    <property type="match status" value="1"/>
</dbReference>
<dbReference type="FunCoup" id="A0A1S3JP47">
    <property type="interactions" value="1637"/>
</dbReference>
<dbReference type="Gene3D" id="3.40.50.880">
    <property type="match status" value="1"/>
</dbReference>
<sequence length="210" mass="22460">MVLHVLRRNLLRIPLLVNRNYCSVAKMPSALLLVAEGSEEMEAVISIDVMRRGGIDVTVAGVTGTDPVKCSRGVVVVPDKSLDEATKDTYDMVVLPGGLGGANTFSQSNKVKEVLQAQEASGKWIAAICAAPIALVSHGICKGKTMTSHPSVKDKMLPGCTYSEERVVKDGKLLTSRGPGTAFEFALDIVQELMGKEKRDVIVPPMLVKA</sequence>
<organism evidence="4 5">
    <name type="scientific">Lingula anatina</name>
    <name type="common">Brachiopod</name>
    <name type="synonym">Lingula unguis</name>
    <dbReference type="NCBI Taxonomy" id="7574"/>
    <lineage>
        <taxon>Eukaryota</taxon>
        <taxon>Metazoa</taxon>
        <taxon>Spiralia</taxon>
        <taxon>Lophotrochozoa</taxon>
        <taxon>Brachiopoda</taxon>
        <taxon>Linguliformea</taxon>
        <taxon>Lingulata</taxon>
        <taxon>Lingulida</taxon>
        <taxon>Linguloidea</taxon>
        <taxon>Lingulidae</taxon>
        <taxon>Lingula</taxon>
    </lineage>
</organism>
<evidence type="ECO:0000256" key="2">
    <source>
        <dbReference type="ARBA" id="ARBA00022490"/>
    </source>
</evidence>
<dbReference type="PANTHER" id="PTHR48094">
    <property type="entry name" value="PROTEIN/NUCLEIC ACID DEGLYCASE DJ-1-RELATED"/>
    <property type="match status" value="1"/>
</dbReference>
<dbReference type="GO" id="GO:1903189">
    <property type="term" value="P:glyoxal metabolic process"/>
    <property type="evidence" value="ECO:0007669"/>
    <property type="project" value="TreeGrafter"/>
</dbReference>
<dbReference type="GO" id="GO:0005739">
    <property type="term" value="C:mitochondrion"/>
    <property type="evidence" value="ECO:0007669"/>
    <property type="project" value="TreeGrafter"/>
</dbReference>
<evidence type="ECO:0000313" key="4">
    <source>
        <dbReference type="Proteomes" id="UP000085678"/>
    </source>
</evidence>
<protein>
    <submittedName>
        <fullName evidence="5">Protein dj-1beta</fullName>
    </submittedName>
</protein>
<dbReference type="KEGG" id="lak:106174742"/>
<dbReference type="OrthoDB" id="543156at2759"/>
<keyword evidence="4" id="KW-1185">Reference proteome</keyword>
<dbReference type="GO" id="GO:0005634">
    <property type="term" value="C:nucleus"/>
    <property type="evidence" value="ECO:0007669"/>
    <property type="project" value="TreeGrafter"/>
</dbReference>
<dbReference type="NCBIfam" id="TIGR01383">
    <property type="entry name" value="not_thiJ"/>
    <property type="match status" value="1"/>
</dbReference>
<dbReference type="PANTHER" id="PTHR48094:SF12">
    <property type="entry name" value="PARKINSON DISEASE PROTEIN 7 HOMOLOG"/>
    <property type="match status" value="1"/>
</dbReference>
<dbReference type="AlphaFoldDB" id="A0A1S3JP47"/>
<dbReference type="FunFam" id="3.40.50.880:FF:000022">
    <property type="entry name" value="protein deglycase DJ-1"/>
    <property type="match status" value="1"/>
</dbReference>
<dbReference type="GO" id="GO:0010646">
    <property type="term" value="P:regulation of cell communication"/>
    <property type="evidence" value="ECO:0007669"/>
    <property type="project" value="UniProtKB-ARBA"/>
</dbReference>
<dbReference type="InterPro" id="IPR029062">
    <property type="entry name" value="Class_I_gatase-like"/>
</dbReference>
<gene>
    <name evidence="5" type="primary">LOC106174742</name>
</gene>
<accession>A0A1S3JP47</accession>
<dbReference type="InterPro" id="IPR002818">
    <property type="entry name" value="DJ-1/PfpI"/>
</dbReference>
<dbReference type="GO" id="GO:0016684">
    <property type="term" value="F:oxidoreductase activity, acting on peroxide as acceptor"/>
    <property type="evidence" value="ECO:0007669"/>
    <property type="project" value="TreeGrafter"/>
</dbReference>
<feature type="domain" description="DJ-1/PfpI" evidence="3">
    <location>
        <begin position="29"/>
        <end position="191"/>
    </location>
</feature>
<dbReference type="InterPro" id="IPR050325">
    <property type="entry name" value="Prot/Nucl_acid_deglycase"/>
</dbReference>
<reference evidence="5" key="1">
    <citation type="submission" date="2025-08" db="UniProtKB">
        <authorList>
            <consortium name="RefSeq"/>
        </authorList>
    </citation>
    <scope>IDENTIFICATION</scope>
    <source>
        <tissue evidence="5">Gonads</tissue>
    </source>
</reference>
<dbReference type="GeneID" id="106174742"/>
<dbReference type="SUPFAM" id="SSF52317">
    <property type="entry name" value="Class I glutamine amidotransferase-like"/>
    <property type="match status" value="1"/>
</dbReference>
<dbReference type="RefSeq" id="XP_013411911.1">
    <property type="nucleotide sequence ID" value="XM_013556457.2"/>
</dbReference>
<comment type="subcellular location">
    <subcellularLocation>
        <location evidence="1">Cytoplasm</location>
    </subcellularLocation>
</comment>
<keyword evidence="2" id="KW-0963">Cytoplasm</keyword>
<evidence type="ECO:0000259" key="3">
    <source>
        <dbReference type="Pfam" id="PF01965"/>
    </source>
</evidence>
<dbReference type="InParanoid" id="A0A1S3JP47"/>
<proteinExistence type="predicted"/>
<dbReference type="GO" id="GO:0023051">
    <property type="term" value="P:regulation of signaling"/>
    <property type="evidence" value="ECO:0007669"/>
    <property type="project" value="UniProtKB-ARBA"/>
</dbReference>
<name>A0A1S3JP47_LINAN</name>
<dbReference type="Proteomes" id="UP000085678">
    <property type="component" value="Unplaced"/>
</dbReference>
<dbReference type="GO" id="GO:0046295">
    <property type="term" value="P:glycolate biosynthetic process"/>
    <property type="evidence" value="ECO:0007669"/>
    <property type="project" value="TreeGrafter"/>
</dbReference>
<dbReference type="InterPro" id="IPR006287">
    <property type="entry name" value="DJ-1"/>
</dbReference>
<dbReference type="CDD" id="cd03135">
    <property type="entry name" value="GATase1_DJ-1"/>
    <property type="match status" value="1"/>
</dbReference>
<dbReference type="STRING" id="7574.A0A1S3JP47"/>